<dbReference type="InterPro" id="IPR003018">
    <property type="entry name" value="GAF"/>
</dbReference>
<keyword evidence="3" id="KW-1185">Reference proteome</keyword>
<dbReference type="PROSITE" id="PS51832">
    <property type="entry name" value="HD_GYP"/>
    <property type="match status" value="1"/>
</dbReference>
<protein>
    <submittedName>
        <fullName evidence="2">HD domain-containing protein</fullName>
    </submittedName>
</protein>
<dbReference type="Gene3D" id="1.10.3210.10">
    <property type="entry name" value="Hypothetical protein af1432"/>
    <property type="match status" value="1"/>
</dbReference>
<dbReference type="InterPro" id="IPR003607">
    <property type="entry name" value="HD/PDEase_dom"/>
</dbReference>
<dbReference type="InterPro" id="IPR052020">
    <property type="entry name" value="Cyclic_di-GMP/3'3'-cGAMP_PDE"/>
</dbReference>
<dbReference type="Gene3D" id="3.30.450.40">
    <property type="match status" value="1"/>
</dbReference>
<dbReference type="AlphaFoldDB" id="A0A974BHN8"/>
<dbReference type="Proteomes" id="UP000611629">
    <property type="component" value="Unassembled WGS sequence"/>
</dbReference>
<dbReference type="CDD" id="cd00077">
    <property type="entry name" value="HDc"/>
    <property type="match status" value="1"/>
</dbReference>
<dbReference type="SUPFAM" id="SSF109604">
    <property type="entry name" value="HD-domain/PDEase-like"/>
    <property type="match status" value="1"/>
</dbReference>
<dbReference type="SUPFAM" id="SSF55781">
    <property type="entry name" value="GAF domain-like"/>
    <property type="match status" value="1"/>
</dbReference>
<proteinExistence type="predicted"/>
<dbReference type="InterPro" id="IPR029016">
    <property type="entry name" value="GAF-like_dom_sf"/>
</dbReference>
<dbReference type="PANTHER" id="PTHR45228">
    <property type="entry name" value="CYCLIC DI-GMP PHOSPHODIESTERASE TM_0186-RELATED"/>
    <property type="match status" value="1"/>
</dbReference>
<feature type="domain" description="HD-GYP" evidence="1">
    <location>
        <begin position="214"/>
        <end position="425"/>
    </location>
</feature>
<dbReference type="PANTHER" id="PTHR45228:SF5">
    <property type="entry name" value="CYCLIC DI-GMP PHOSPHODIESTERASE VC_1348-RELATED"/>
    <property type="match status" value="1"/>
</dbReference>
<dbReference type="Pfam" id="PF13487">
    <property type="entry name" value="HD_5"/>
    <property type="match status" value="1"/>
</dbReference>
<dbReference type="Pfam" id="PF13185">
    <property type="entry name" value="GAF_2"/>
    <property type="match status" value="1"/>
</dbReference>
<gene>
    <name evidence="2" type="ORF">HZF24_04095</name>
</gene>
<dbReference type="EMBL" id="JACBNQ010000002">
    <property type="protein sequence ID" value="NYB73317.1"/>
    <property type="molecule type" value="Genomic_DNA"/>
</dbReference>
<dbReference type="InterPro" id="IPR037522">
    <property type="entry name" value="HD_GYP_dom"/>
</dbReference>
<name>A0A974BHN8_SEDHY</name>
<evidence type="ECO:0000313" key="3">
    <source>
        <dbReference type="Proteomes" id="UP000611629"/>
    </source>
</evidence>
<evidence type="ECO:0000259" key="1">
    <source>
        <dbReference type="PROSITE" id="PS51832"/>
    </source>
</evidence>
<organism evidence="2 3">
    <name type="scientific">Sedimentibacter hydroxybenzoicus DSM 7310</name>
    <dbReference type="NCBI Taxonomy" id="1123245"/>
    <lineage>
        <taxon>Bacteria</taxon>
        <taxon>Bacillati</taxon>
        <taxon>Bacillota</taxon>
        <taxon>Tissierellia</taxon>
        <taxon>Sedimentibacter</taxon>
    </lineage>
</organism>
<accession>A0A974BHN8</accession>
<comment type="caution">
    <text evidence="2">The sequence shown here is derived from an EMBL/GenBank/DDBJ whole genome shotgun (WGS) entry which is preliminary data.</text>
</comment>
<evidence type="ECO:0000313" key="2">
    <source>
        <dbReference type="EMBL" id="NYB73317.1"/>
    </source>
</evidence>
<dbReference type="SMART" id="SM00471">
    <property type="entry name" value="HDc"/>
    <property type="match status" value="1"/>
</dbReference>
<sequence>MENVDKKIYNYLTDPINDLFNKISNIGIYKGQVIEPVLDEINLGFNKLDKLINLIENMNQNVSFEGILNYIYSTFSEFIPYNHIGIALLKDESKVLEASYGISDVHLEELPKKLVGIRAKVSETSLENIVKYCTPRIINDLEAYTTNKDTDYNKILLQAGIKSSITLPLRVYDKPIGIIFFSNTKKNIYNENHIEFLVTLSNSIAISLNKNIFIDEMLYSTLLALTKMAEARDEETAEHLDRMTAYSVKITEFLLRDNLYCDQLTVPFLKGIERFSPMHDIGKVGVKDGILLKPGKLTSEEFDEMKKHVIYGADVLRTAESNIAKQKYSMFKMGIEIVEGHHEWWDGSGYPYNKKGYEIPLSARIVAVADVFDALTSKRPYKKPYEFEESINQIIEGSGSHFDPRIIDSLSRYRDELYELYLSFH</sequence>
<dbReference type="RefSeq" id="WP_179236998.1">
    <property type="nucleotide sequence ID" value="NZ_JACBNQ010000002.1"/>
</dbReference>
<reference evidence="2" key="1">
    <citation type="submission" date="2020-07" db="EMBL/GenBank/DDBJ databases">
        <title>Genomic analysis of a strain of Sedimentibacter Hydroxybenzoicus DSM7310.</title>
        <authorList>
            <person name="Ma S."/>
        </authorList>
    </citation>
    <scope>NUCLEOTIDE SEQUENCE</scope>
    <source>
        <strain evidence="2">DSM 7310</strain>
    </source>
</reference>